<evidence type="ECO:0000256" key="1">
    <source>
        <dbReference type="SAM" id="MobiDB-lite"/>
    </source>
</evidence>
<comment type="caution">
    <text evidence="3">The sequence shown here is derived from an EMBL/GenBank/DDBJ whole genome shotgun (WGS) entry which is preliminary data.</text>
</comment>
<proteinExistence type="predicted"/>
<accession>A0ABM8Y454</accession>
<feature type="chain" id="PRO_5045114487" evidence="2">
    <location>
        <begin position="25"/>
        <end position="94"/>
    </location>
</feature>
<sequence>MNKIRLFSLIAVTTMAATSIAAHAHGGGGGVSAGLRAGGDFGGRSASHIGAEGLRNSNGPDALDRDKGRARAADRYGMQSGNRHAKTHLHGDRH</sequence>
<dbReference type="EMBL" id="CAJZAF010000080">
    <property type="protein sequence ID" value="CAG9187559.1"/>
    <property type="molecule type" value="Genomic_DNA"/>
</dbReference>
<keyword evidence="2" id="KW-0732">Signal</keyword>
<name>A0ABM8Y454_9BURK</name>
<evidence type="ECO:0000313" key="3">
    <source>
        <dbReference type="EMBL" id="CAG9187559.1"/>
    </source>
</evidence>
<dbReference type="RefSeq" id="WP_224010961.1">
    <property type="nucleotide sequence ID" value="NZ_CAJZAF010000080.1"/>
</dbReference>
<keyword evidence="4" id="KW-1185">Reference proteome</keyword>
<gene>
    <name evidence="3" type="ORF">LMG23994_07004</name>
</gene>
<organism evidence="3 4">
    <name type="scientific">Cupriavidus pinatubonensis</name>
    <dbReference type="NCBI Taxonomy" id="248026"/>
    <lineage>
        <taxon>Bacteria</taxon>
        <taxon>Pseudomonadati</taxon>
        <taxon>Pseudomonadota</taxon>
        <taxon>Betaproteobacteria</taxon>
        <taxon>Burkholderiales</taxon>
        <taxon>Burkholderiaceae</taxon>
        <taxon>Cupriavidus</taxon>
    </lineage>
</organism>
<protein>
    <submittedName>
        <fullName evidence="3">Uncharacterized protein</fullName>
    </submittedName>
</protein>
<reference evidence="3 4" key="1">
    <citation type="submission" date="2021-08" db="EMBL/GenBank/DDBJ databases">
        <authorList>
            <person name="Peeters C."/>
        </authorList>
    </citation>
    <scope>NUCLEOTIDE SEQUENCE [LARGE SCALE GENOMIC DNA]</scope>
    <source>
        <strain evidence="3 4">LMG 23994</strain>
    </source>
</reference>
<dbReference type="Proteomes" id="UP000701702">
    <property type="component" value="Unassembled WGS sequence"/>
</dbReference>
<evidence type="ECO:0000313" key="4">
    <source>
        <dbReference type="Proteomes" id="UP000701702"/>
    </source>
</evidence>
<feature type="signal peptide" evidence="2">
    <location>
        <begin position="1"/>
        <end position="24"/>
    </location>
</feature>
<feature type="region of interest" description="Disordered" evidence="1">
    <location>
        <begin position="48"/>
        <end position="94"/>
    </location>
</feature>
<feature type="compositionally biased region" description="Basic residues" evidence="1">
    <location>
        <begin position="83"/>
        <end position="94"/>
    </location>
</feature>
<feature type="compositionally biased region" description="Basic and acidic residues" evidence="1">
    <location>
        <begin position="62"/>
        <end position="74"/>
    </location>
</feature>
<evidence type="ECO:0000256" key="2">
    <source>
        <dbReference type="SAM" id="SignalP"/>
    </source>
</evidence>